<organism evidence="6 7">
    <name type="scientific">Solanum bulbocastanum</name>
    <name type="common">Wild potato</name>
    <dbReference type="NCBI Taxonomy" id="147425"/>
    <lineage>
        <taxon>Eukaryota</taxon>
        <taxon>Viridiplantae</taxon>
        <taxon>Streptophyta</taxon>
        <taxon>Embryophyta</taxon>
        <taxon>Tracheophyta</taxon>
        <taxon>Spermatophyta</taxon>
        <taxon>Magnoliopsida</taxon>
        <taxon>eudicotyledons</taxon>
        <taxon>Gunneridae</taxon>
        <taxon>Pentapetalae</taxon>
        <taxon>asterids</taxon>
        <taxon>lamiids</taxon>
        <taxon>Solanales</taxon>
        <taxon>Solanaceae</taxon>
        <taxon>Solanoideae</taxon>
        <taxon>Solaneae</taxon>
        <taxon>Solanum</taxon>
    </lineage>
</organism>
<dbReference type="Proteomes" id="UP001371456">
    <property type="component" value="Unassembled WGS sequence"/>
</dbReference>
<dbReference type="SUPFAM" id="SSF56112">
    <property type="entry name" value="Protein kinase-like (PK-like)"/>
    <property type="match status" value="1"/>
</dbReference>
<evidence type="ECO:0000256" key="2">
    <source>
        <dbReference type="ARBA" id="ARBA00022679"/>
    </source>
</evidence>
<evidence type="ECO:0000256" key="1">
    <source>
        <dbReference type="ARBA" id="ARBA00022527"/>
    </source>
</evidence>
<evidence type="ECO:0000256" key="5">
    <source>
        <dbReference type="ARBA" id="ARBA00022840"/>
    </source>
</evidence>
<comment type="caution">
    <text evidence="6">The sequence shown here is derived from an EMBL/GenBank/DDBJ whole genome shotgun (WGS) entry which is preliminary data.</text>
</comment>
<keyword evidence="4" id="KW-0418">Kinase</keyword>
<dbReference type="GO" id="GO:0004674">
    <property type="term" value="F:protein serine/threonine kinase activity"/>
    <property type="evidence" value="ECO:0007669"/>
    <property type="project" value="UniProtKB-KW"/>
</dbReference>
<evidence type="ECO:0000256" key="3">
    <source>
        <dbReference type="ARBA" id="ARBA00022741"/>
    </source>
</evidence>
<gene>
    <name evidence="6" type="ORF">RDI58_006780</name>
</gene>
<dbReference type="InterPro" id="IPR011009">
    <property type="entry name" value="Kinase-like_dom_sf"/>
</dbReference>
<keyword evidence="2" id="KW-0808">Transferase</keyword>
<dbReference type="PANTHER" id="PTHR27002:SF181">
    <property type="entry name" value="RECEPTOR-LIKE SERINE_THREONINE-PROTEIN KINASE"/>
    <property type="match status" value="1"/>
</dbReference>
<protein>
    <recommendedName>
        <fullName evidence="8">Serine-threonine/tyrosine-protein kinase catalytic domain-containing protein</fullName>
    </recommendedName>
</protein>
<keyword evidence="3" id="KW-0547">Nucleotide-binding</keyword>
<evidence type="ECO:0000313" key="7">
    <source>
        <dbReference type="Proteomes" id="UP001371456"/>
    </source>
</evidence>
<evidence type="ECO:0000313" key="6">
    <source>
        <dbReference type="EMBL" id="KAK6793327.1"/>
    </source>
</evidence>
<dbReference type="AlphaFoldDB" id="A0AAN8TYQ9"/>
<proteinExistence type="predicted"/>
<evidence type="ECO:0000256" key="4">
    <source>
        <dbReference type="ARBA" id="ARBA00022777"/>
    </source>
</evidence>
<name>A0AAN8TYQ9_SOLBU</name>
<dbReference type="Gene3D" id="1.10.510.10">
    <property type="entry name" value="Transferase(Phosphotransferase) domain 1"/>
    <property type="match status" value="1"/>
</dbReference>
<keyword evidence="7" id="KW-1185">Reference proteome</keyword>
<sequence>MAIMLLPLVSAGKIFKLGFFSPTATCHAMGGLFSEKFDVYSFSVLLLEIVSGRKNSRFYCSLRNLMSTASACCYWRLSVVRKTADFMTMMRISIF</sequence>
<accession>A0AAN8TYQ9</accession>
<dbReference type="GO" id="GO:0005886">
    <property type="term" value="C:plasma membrane"/>
    <property type="evidence" value="ECO:0007669"/>
    <property type="project" value="TreeGrafter"/>
</dbReference>
<keyword evidence="5" id="KW-0067">ATP-binding</keyword>
<dbReference type="GO" id="GO:0005524">
    <property type="term" value="F:ATP binding"/>
    <property type="evidence" value="ECO:0007669"/>
    <property type="project" value="UniProtKB-KW"/>
</dbReference>
<dbReference type="PANTHER" id="PTHR27002">
    <property type="entry name" value="RECEPTOR-LIKE SERINE/THREONINE-PROTEIN KINASE SD1-8"/>
    <property type="match status" value="1"/>
</dbReference>
<evidence type="ECO:0008006" key="8">
    <source>
        <dbReference type="Google" id="ProtNLM"/>
    </source>
</evidence>
<dbReference type="EMBL" id="JBANQN010000003">
    <property type="protein sequence ID" value="KAK6793327.1"/>
    <property type="molecule type" value="Genomic_DNA"/>
</dbReference>
<reference evidence="6 7" key="1">
    <citation type="submission" date="2024-02" db="EMBL/GenBank/DDBJ databases">
        <title>de novo genome assembly of Solanum bulbocastanum strain 11H21.</title>
        <authorList>
            <person name="Hosaka A.J."/>
        </authorList>
    </citation>
    <scope>NUCLEOTIDE SEQUENCE [LARGE SCALE GENOMIC DNA]</scope>
    <source>
        <tissue evidence="6">Young leaves</tissue>
    </source>
</reference>
<keyword evidence="1" id="KW-0723">Serine/threonine-protein kinase</keyword>